<dbReference type="EMBL" id="FRFC01000005">
    <property type="protein sequence ID" value="SHO47358.1"/>
    <property type="molecule type" value="Genomic_DNA"/>
</dbReference>
<evidence type="ECO:0000256" key="6">
    <source>
        <dbReference type="HAMAP-Rule" id="MF_01965"/>
    </source>
</evidence>
<keyword evidence="3 6" id="KW-0521">NADP</keyword>
<keyword evidence="4 6" id="KW-0520">NAD</keyword>
<organism evidence="8 9">
    <name type="scientific">Nitrosotalea sinensis</name>
    <dbReference type="NCBI Taxonomy" id="1499975"/>
    <lineage>
        <taxon>Archaea</taxon>
        <taxon>Nitrososphaerota</taxon>
        <taxon>Nitrososphaeria</taxon>
        <taxon>Nitrosotaleales</taxon>
        <taxon>Nitrosotaleaceae</taxon>
        <taxon>Nitrosotalea</taxon>
    </lineage>
</organism>
<dbReference type="PROSITE" id="PS01050">
    <property type="entry name" value="YJEF_C_2"/>
    <property type="match status" value="1"/>
</dbReference>
<evidence type="ECO:0000256" key="5">
    <source>
        <dbReference type="ARBA" id="ARBA00023239"/>
    </source>
</evidence>
<accession>A0A2H1EJD5</accession>
<protein>
    <recommendedName>
        <fullName evidence="6">ADP-dependent (S)-NAD(P)H-hydrate dehydratase</fullName>
        <ecNumber evidence="6">4.2.1.136</ecNumber>
    </recommendedName>
    <alternativeName>
        <fullName evidence="6">ADP-dependent NAD(P)HX dehydratase</fullName>
    </alternativeName>
</protein>
<dbReference type="Proteomes" id="UP000232412">
    <property type="component" value="Unassembled WGS sequence"/>
</dbReference>
<dbReference type="InterPro" id="IPR000631">
    <property type="entry name" value="CARKD"/>
</dbReference>
<dbReference type="PANTHER" id="PTHR12592:SF0">
    <property type="entry name" value="ATP-DEPENDENT (S)-NAD(P)H-HYDRATE DEHYDRATASE"/>
    <property type="match status" value="1"/>
</dbReference>
<keyword evidence="9" id="KW-1185">Reference proteome</keyword>
<evidence type="ECO:0000313" key="8">
    <source>
        <dbReference type="EMBL" id="SHO47358.1"/>
    </source>
</evidence>
<evidence type="ECO:0000256" key="1">
    <source>
        <dbReference type="ARBA" id="ARBA00022741"/>
    </source>
</evidence>
<comment type="subunit">
    <text evidence="6">Homotetramer.</text>
</comment>
<feature type="binding site" evidence="6">
    <location>
        <position position="41"/>
    </location>
    <ligand>
        <name>(6S)-NADPHX</name>
        <dbReference type="ChEBI" id="CHEBI:64076"/>
    </ligand>
</feature>
<reference evidence="9" key="1">
    <citation type="submission" date="2016-12" db="EMBL/GenBank/DDBJ databases">
        <authorList>
            <person name="Herbold C."/>
        </authorList>
    </citation>
    <scope>NUCLEOTIDE SEQUENCE [LARGE SCALE GENOMIC DNA]</scope>
</reference>
<keyword evidence="5 6" id="KW-0456">Lyase</keyword>
<feature type="binding site" evidence="6">
    <location>
        <position position="223"/>
    </location>
    <ligand>
        <name>AMP</name>
        <dbReference type="ChEBI" id="CHEBI:456215"/>
    </ligand>
</feature>
<dbReference type="NCBIfam" id="TIGR00196">
    <property type="entry name" value="yjeF_cterm"/>
    <property type="match status" value="1"/>
</dbReference>
<gene>
    <name evidence="6 8" type="primary">nnrD</name>
    <name evidence="8" type="ORF">NSIN_40066</name>
</gene>
<comment type="cofactor">
    <cofactor evidence="6">
        <name>Mg(2+)</name>
        <dbReference type="ChEBI" id="CHEBI:18420"/>
    </cofactor>
</comment>
<dbReference type="CDD" id="cd01171">
    <property type="entry name" value="YXKO-related"/>
    <property type="match status" value="1"/>
</dbReference>
<comment type="function">
    <text evidence="6">Catalyzes the dehydration of the S-form of NAD(P)HX at the expense of ADP, which is converted to AMP. Together with NAD(P)HX epimerase, which catalyzes the epimerization of the S- and R-forms, the enzyme allows the repair of both epimers of NAD(P)HX, a damaged form of NAD(P)H that is a result of enzymatic or heat-dependent hydration.</text>
</comment>
<feature type="binding site" evidence="6">
    <location>
        <position position="110"/>
    </location>
    <ligand>
        <name>(6S)-NADPHX</name>
        <dbReference type="ChEBI" id="CHEBI:64076"/>
    </ligand>
</feature>
<feature type="domain" description="YjeF C-terminal" evidence="7">
    <location>
        <begin position="6"/>
        <end position="282"/>
    </location>
</feature>
<dbReference type="GO" id="GO:0110051">
    <property type="term" value="P:metabolite repair"/>
    <property type="evidence" value="ECO:0007669"/>
    <property type="project" value="TreeGrafter"/>
</dbReference>
<sequence>MRKILQPTIVKNFIPSRNVYSRKGDNGKVLVLGGNYLYHGAPILSSIAALRSGTDLVYTCVPKMNVEPTRAYSPNLIVIPIVDAKLTRGAVQKLLGIIPTGIDSATIGMGLGIQDKEALKILVSSLLDRAVMVSLDASALIPEILDSIRGKKVIVTPHAGEFKRLFGEMPFDDVKQRSLMVEKYAKEYDVTILLKGPIDIVSDGKITYLNPKNIAAMTVGGTGDVLSGVVAAMLSKNKNPVQAAAAAAYVNGKAGLFAQKKYGLHIVATDLLDFIPSAIKPFDKVRK</sequence>
<dbReference type="EC" id="4.2.1.136" evidence="6"/>
<evidence type="ECO:0000256" key="4">
    <source>
        <dbReference type="ARBA" id="ARBA00023027"/>
    </source>
</evidence>
<evidence type="ECO:0000256" key="3">
    <source>
        <dbReference type="ARBA" id="ARBA00022857"/>
    </source>
</evidence>
<dbReference type="HAMAP" id="MF_01965">
    <property type="entry name" value="NADHX_dehydratase"/>
    <property type="match status" value="1"/>
</dbReference>
<dbReference type="RefSeq" id="WP_245871944.1">
    <property type="nucleotide sequence ID" value="NZ_FRFC01000005.1"/>
</dbReference>
<proteinExistence type="inferred from homology"/>
<dbReference type="InterPro" id="IPR017953">
    <property type="entry name" value="Carbohydrate_kinase_pred_CS"/>
</dbReference>
<evidence type="ECO:0000259" key="7">
    <source>
        <dbReference type="PROSITE" id="PS51383"/>
    </source>
</evidence>
<dbReference type="GO" id="GO:0046496">
    <property type="term" value="P:nicotinamide nucleotide metabolic process"/>
    <property type="evidence" value="ECO:0007669"/>
    <property type="project" value="UniProtKB-UniRule"/>
</dbReference>
<name>A0A2H1EJD5_9ARCH</name>
<keyword evidence="1 6" id="KW-0547">Nucleotide-binding</keyword>
<dbReference type="Pfam" id="PF01256">
    <property type="entry name" value="Carb_kinase"/>
    <property type="match status" value="1"/>
</dbReference>
<comment type="catalytic activity">
    <reaction evidence="6">
        <text>(6S)-NADPHX + ADP = AMP + phosphate + NADPH + H(+)</text>
        <dbReference type="Rhea" id="RHEA:32235"/>
        <dbReference type="ChEBI" id="CHEBI:15378"/>
        <dbReference type="ChEBI" id="CHEBI:43474"/>
        <dbReference type="ChEBI" id="CHEBI:57783"/>
        <dbReference type="ChEBI" id="CHEBI:64076"/>
        <dbReference type="ChEBI" id="CHEBI:456215"/>
        <dbReference type="ChEBI" id="CHEBI:456216"/>
        <dbReference type="EC" id="4.2.1.136"/>
    </reaction>
</comment>
<dbReference type="SUPFAM" id="SSF53613">
    <property type="entry name" value="Ribokinase-like"/>
    <property type="match status" value="1"/>
</dbReference>
<dbReference type="Gene3D" id="3.40.1190.20">
    <property type="match status" value="1"/>
</dbReference>
<feature type="binding site" evidence="6">
    <location>
        <position position="224"/>
    </location>
    <ligand>
        <name>(6S)-NADPHX</name>
        <dbReference type="ChEBI" id="CHEBI:64076"/>
    </ligand>
</feature>
<evidence type="ECO:0000313" key="9">
    <source>
        <dbReference type="Proteomes" id="UP000232412"/>
    </source>
</evidence>
<dbReference type="GO" id="GO:0052855">
    <property type="term" value="F:ADP-dependent NAD(P)H-hydrate dehydratase activity"/>
    <property type="evidence" value="ECO:0007669"/>
    <property type="project" value="UniProtKB-UniRule"/>
</dbReference>
<dbReference type="GO" id="GO:0005524">
    <property type="term" value="F:ATP binding"/>
    <property type="evidence" value="ECO:0007669"/>
    <property type="project" value="UniProtKB-KW"/>
</dbReference>
<dbReference type="InterPro" id="IPR029056">
    <property type="entry name" value="Ribokinase-like"/>
</dbReference>
<comment type="catalytic activity">
    <reaction evidence="6">
        <text>(6S)-NADHX + ADP = AMP + phosphate + NADH + H(+)</text>
        <dbReference type="Rhea" id="RHEA:32223"/>
        <dbReference type="ChEBI" id="CHEBI:15378"/>
        <dbReference type="ChEBI" id="CHEBI:43474"/>
        <dbReference type="ChEBI" id="CHEBI:57945"/>
        <dbReference type="ChEBI" id="CHEBI:64074"/>
        <dbReference type="ChEBI" id="CHEBI:456215"/>
        <dbReference type="ChEBI" id="CHEBI:456216"/>
        <dbReference type="EC" id="4.2.1.136"/>
    </reaction>
</comment>
<feature type="binding site" evidence="6">
    <location>
        <position position="158"/>
    </location>
    <ligand>
        <name>(6S)-NADPHX</name>
        <dbReference type="ChEBI" id="CHEBI:64076"/>
    </ligand>
</feature>
<evidence type="ECO:0000256" key="2">
    <source>
        <dbReference type="ARBA" id="ARBA00022840"/>
    </source>
</evidence>
<comment type="caution">
    <text evidence="6">Lacks conserved residue(s) required for the propagation of feature annotation.</text>
</comment>
<dbReference type="PROSITE" id="PS51383">
    <property type="entry name" value="YJEF_C_3"/>
    <property type="match status" value="1"/>
</dbReference>
<dbReference type="PANTHER" id="PTHR12592">
    <property type="entry name" value="ATP-DEPENDENT (S)-NAD(P)H-HYDRATE DEHYDRATASE FAMILY MEMBER"/>
    <property type="match status" value="1"/>
</dbReference>
<comment type="similarity">
    <text evidence="6">Belongs to the NnrD/CARKD family.</text>
</comment>
<dbReference type="AlphaFoldDB" id="A0A2H1EJD5"/>
<keyword evidence="2 6" id="KW-0067">ATP-binding</keyword>